<organism evidence="2 3">
    <name type="scientific">Rhodocista pekingensis</name>
    <dbReference type="NCBI Taxonomy" id="201185"/>
    <lineage>
        <taxon>Bacteria</taxon>
        <taxon>Pseudomonadati</taxon>
        <taxon>Pseudomonadota</taxon>
        <taxon>Alphaproteobacteria</taxon>
        <taxon>Rhodospirillales</taxon>
        <taxon>Azospirillaceae</taxon>
        <taxon>Rhodocista</taxon>
    </lineage>
</organism>
<proteinExistence type="predicted"/>
<name>A0ABW2KY78_9PROT</name>
<dbReference type="PANTHER" id="PTHR36973:SF4">
    <property type="entry name" value="NODULATION PROTEIN"/>
    <property type="match status" value="1"/>
</dbReference>
<dbReference type="Gene3D" id="3.40.50.150">
    <property type="entry name" value="Vaccinia Virus protein VP39"/>
    <property type="match status" value="1"/>
</dbReference>
<evidence type="ECO:0000259" key="1">
    <source>
        <dbReference type="Pfam" id="PF05050"/>
    </source>
</evidence>
<keyword evidence="2" id="KW-0808">Transferase</keyword>
<sequence length="264" mass="27910">MRSGVTGLPGRAAKLLRLLSRPGYRRGLAAGVAAAVEHEAAIRALPVGTLIDVGANVGQFSLLVRTLHPAARIVAFEPLAEPADRYERLFAGDPAIELCRHALGSAEGNATIHLSRRLDSSSLLPISPVQERTFAGTDEVGVRTVPVHRLDAVLRPAALTGPVLLKLDVQGFELEVIRGFAGGLAAVDHVYAEVSFLPLYEGQPLAPVIIADLHERGFDLAGVYNLSTDREGRSVQADMLFANRRRSAVTAAPSPAGICPDAPG</sequence>
<dbReference type="InterPro" id="IPR053188">
    <property type="entry name" value="FkbM_Methyltransferase"/>
</dbReference>
<gene>
    <name evidence="2" type="ORF">ACFQPS_17335</name>
</gene>
<dbReference type="EC" id="2.1.1.-" evidence="2"/>
<dbReference type="GO" id="GO:0032259">
    <property type="term" value="P:methylation"/>
    <property type="evidence" value="ECO:0007669"/>
    <property type="project" value="UniProtKB-KW"/>
</dbReference>
<dbReference type="NCBIfam" id="TIGR01444">
    <property type="entry name" value="fkbM_fam"/>
    <property type="match status" value="1"/>
</dbReference>
<evidence type="ECO:0000313" key="3">
    <source>
        <dbReference type="Proteomes" id="UP001596456"/>
    </source>
</evidence>
<keyword evidence="2" id="KW-0489">Methyltransferase</keyword>
<dbReference type="GO" id="GO:0008168">
    <property type="term" value="F:methyltransferase activity"/>
    <property type="evidence" value="ECO:0007669"/>
    <property type="project" value="UniProtKB-KW"/>
</dbReference>
<dbReference type="PANTHER" id="PTHR36973">
    <property type="entry name" value="SLL1456 PROTEIN-RELATED"/>
    <property type="match status" value="1"/>
</dbReference>
<dbReference type="Proteomes" id="UP001596456">
    <property type="component" value="Unassembled WGS sequence"/>
</dbReference>
<protein>
    <submittedName>
        <fullName evidence="2">FkbM family methyltransferase</fullName>
        <ecNumber evidence="2">2.1.1.-</ecNumber>
    </submittedName>
</protein>
<dbReference type="InterPro" id="IPR029063">
    <property type="entry name" value="SAM-dependent_MTases_sf"/>
</dbReference>
<dbReference type="EMBL" id="JBHTCM010000024">
    <property type="protein sequence ID" value="MFC7334932.1"/>
    <property type="molecule type" value="Genomic_DNA"/>
</dbReference>
<reference evidence="3" key="1">
    <citation type="journal article" date="2019" name="Int. J. Syst. Evol. Microbiol.">
        <title>The Global Catalogue of Microorganisms (GCM) 10K type strain sequencing project: providing services to taxonomists for standard genome sequencing and annotation.</title>
        <authorList>
            <consortium name="The Broad Institute Genomics Platform"/>
            <consortium name="The Broad Institute Genome Sequencing Center for Infectious Disease"/>
            <person name="Wu L."/>
            <person name="Ma J."/>
        </authorList>
    </citation>
    <scope>NUCLEOTIDE SEQUENCE [LARGE SCALE GENOMIC DNA]</scope>
    <source>
        <strain evidence="3">CGMCC 1.16275</strain>
    </source>
</reference>
<keyword evidence="3" id="KW-1185">Reference proteome</keyword>
<dbReference type="RefSeq" id="WP_377360472.1">
    <property type="nucleotide sequence ID" value="NZ_JBHTCM010000024.1"/>
</dbReference>
<feature type="domain" description="Methyltransferase FkbM" evidence="1">
    <location>
        <begin position="52"/>
        <end position="219"/>
    </location>
</feature>
<dbReference type="Pfam" id="PF05050">
    <property type="entry name" value="Methyltransf_21"/>
    <property type="match status" value="1"/>
</dbReference>
<comment type="caution">
    <text evidence="2">The sequence shown here is derived from an EMBL/GenBank/DDBJ whole genome shotgun (WGS) entry which is preliminary data.</text>
</comment>
<accession>A0ABW2KY78</accession>
<dbReference type="InterPro" id="IPR006342">
    <property type="entry name" value="FkbM_mtfrase"/>
</dbReference>
<evidence type="ECO:0000313" key="2">
    <source>
        <dbReference type="EMBL" id="MFC7334932.1"/>
    </source>
</evidence>
<dbReference type="SUPFAM" id="SSF53335">
    <property type="entry name" value="S-adenosyl-L-methionine-dependent methyltransferases"/>
    <property type="match status" value="1"/>
</dbReference>